<evidence type="ECO:0000313" key="2">
    <source>
        <dbReference type="Proteomes" id="UP001165962"/>
    </source>
</evidence>
<protein>
    <submittedName>
        <fullName evidence="1">Uncharacterized protein</fullName>
    </submittedName>
</protein>
<proteinExistence type="predicted"/>
<reference evidence="1" key="1">
    <citation type="submission" date="2020-03" db="EMBL/GenBank/DDBJ databases">
        <title>Draft sequencing of Paenibacilllus sp. S3N08.</title>
        <authorList>
            <person name="Kim D.-U."/>
        </authorList>
    </citation>
    <scope>NUCLEOTIDE SEQUENCE</scope>
    <source>
        <strain evidence="1">S3N08</strain>
    </source>
</reference>
<evidence type="ECO:0000313" key="1">
    <source>
        <dbReference type="EMBL" id="NHN32004.1"/>
    </source>
</evidence>
<sequence>MGIKFGREYEDIIHDFTEALMSIDECCTFLEMTAEEWNELELEERRECTQTMADDLFYGLGSNSRMVIGNCAISHDKEKHVIVIHHEETLIHIVYLV</sequence>
<organism evidence="1 2">
    <name type="scientific">Paenibacillus agricola</name>
    <dbReference type="NCBI Taxonomy" id="2716264"/>
    <lineage>
        <taxon>Bacteria</taxon>
        <taxon>Bacillati</taxon>
        <taxon>Bacillota</taxon>
        <taxon>Bacilli</taxon>
        <taxon>Bacillales</taxon>
        <taxon>Paenibacillaceae</taxon>
        <taxon>Paenibacillus</taxon>
    </lineage>
</organism>
<dbReference type="EMBL" id="JAAOIW010000007">
    <property type="protein sequence ID" value="NHN32004.1"/>
    <property type="molecule type" value="Genomic_DNA"/>
</dbReference>
<comment type="caution">
    <text evidence="1">The sequence shown here is derived from an EMBL/GenBank/DDBJ whole genome shotgun (WGS) entry which is preliminary data.</text>
</comment>
<dbReference type="RefSeq" id="WP_166152305.1">
    <property type="nucleotide sequence ID" value="NZ_JAAOIW010000007.1"/>
</dbReference>
<keyword evidence="2" id="KW-1185">Reference proteome</keyword>
<name>A0ABX0JCQ9_9BACL</name>
<gene>
    <name evidence="1" type="ORF">G9U52_19390</name>
</gene>
<accession>A0ABX0JCQ9</accession>
<dbReference type="Proteomes" id="UP001165962">
    <property type="component" value="Unassembled WGS sequence"/>
</dbReference>